<evidence type="ECO:0000313" key="5">
    <source>
        <dbReference type="Proteomes" id="UP000796880"/>
    </source>
</evidence>
<dbReference type="SUPFAM" id="SSF56399">
    <property type="entry name" value="ADP-ribosylation"/>
    <property type="match status" value="1"/>
</dbReference>
<feature type="region of interest" description="Disordered" evidence="2">
    <location>
        <begin position="47"/>
        <end position="71"/>
    </location>
</feature>
<reference evidence="4" key="1">
    <citation type="submission" date="2020-03" db="EMBL/GenBank/DDBJ databases">
        <title>A high-quality chromosome-level genome assembly of a woody plant with both climbing and erect habits, Rhamnella rubrinervis.</title>
        <authorList>
            <person name="Lu Z."/>
            <person name="Yang Y."/>
            <person name="Zhu X."/>
            <person name="Sun Y."/>
        </authorList>
    </citation>
    <scope>NUCLEOTIDE SEQUENCE</scope>
    <source>
        <strain evidence="4">BYM</strain>
        <tissue evidence="4">Leaf</tissue>
    </source>
</reference>
<keyword evidence="1" id="KW-0479">Metal-binding</keyword>
<dbReference type="AlphaFoldDB" id="A0A8K0H4R5"/>
<feature type="domain" description="C2H2-type" evidence="3">
    <location>
        <begin position="227"/>
        <end position="255"/>
    </location>
</feature>
<dbReference type="PROSITE" id="PS00028">
    <property type="entry name" value="ZINC_FINGER_C2H2_1"/>
    <property type="match status" value="1"/>
</dbReference>
<evidence type="ECO:0000259" key="3">
    <source>
        <dbReference type="PROSITE" id="PS50157"/>
    </source>
</evidence>
<dbReference type="OrthoDB" id="9514740at2759"/>
<organism evidence="4 5">
    <name type="scientific">Rhamnella rubrinervis</name>
    <dbReference type="NCBI Taxonomy" id="2594499"/>
    <lineage>
        <taxon>Eukaryota</taxon>
        <taxon>Viridiplantae</taxon>
        <taxon>Streptophyta</taxon>
        <taxon>Embryophyta</taxon>
        <taxon>Tracheophyta</taxon>
        <taxon>Spermatophyta</taxon>
        <taxon>Magnoliopsida</taxon>
        <taxon>eudicotyledons</taxon>
        <taxon>Gunneridae</taxon>
        <taxon>Pentapetalae</taxon>
        <taxon>rosids</taxon>
        <taxon>fabids</taxon>
        <taxon>Rosales</taxon>
        <taxon>Rhamnaceae</taxon>
        <taxon>rhamnoid group</taxon>
        <taxon>Rhamneae</taxon>
        <taxon>Rhamnella</taxon>
    </lineage>
</organism>
<dbReference type="PROSITE" id="PS50157">
    <property type="entry name" value="ZINC_FINGER_C2H2_2"/>
    <property type="match status" value="1"/>
</dbReference>
<keyword evidence="5" id="KW-1185">Reference proteome</keyword>
<dbReference type="PANTHER" id="PTHR31681:SF3">
    <property type="entry name" value="OS04G0690100 PROTEIN"/>
    <property type="match status" value="1"/>
</dbReference>
<sequence length="456" mass="50503">MYTKLSLHLQSRYNKEKLKSNNMIRSNLWSNKDGPFASLFHVSNVRSQKKPTKQIYQSQNQQPQKKTEKPPSWAVVRGLLTCKHLQSTPQQQERKLQLKQKQQEEDKASEETAKKCKKMKCSGSLCSNTKVMHRPETGTPEVHKKRASMGPGYSNEALSRSMKAPLHELNGVVSTSSSSLSVSSTSSVGGSFRGMPFRRFSGCYECRMVVDPVLGIARDPSLRGSICSCPDCGEIFMKAENLELHQAVRHAVSELGPEDTSKNIVEIIFQSSWLKKEAPICRIDRILKVHNTQKTISKFEEYRDSIKAKANKLTKKHPRCVADGNELLRFHSTKFVCSLGLNGSTNLCNSIPQCNVCSIIKNGFKVAGDVTGNGVLTTATSGKAHDRAGVSEDGSEKRAMLVCRVIAGRVKKNMEGNMEDYDSLAGAVGVYSNLDELYVSNPKAILPCFVVIYGGF</sequence>
<dbReference type="PANTHER" id="PTHR31681">
    <property type="entry name" value="C2H2-LIKE ZINC FINGER PROTEIN"/>
    <property type="match status" value="1"/>
</dbReference>
<evidence type="ECO:0000256" key="2">
    <source>
        <dbReference type="SAM" id="MobiDB-lite"/>
    </source>
</evidence>
<evidence type="ECO:0000313" key="4">
    <source>
        <dbReference type="EMBL" id="KAF3445705.1"/>
    </source>
</evidence>
<dbReference type="Gene3D" id="3.90.228.10">
    <property type="match status" value="1"/>
</dbReference>
<gene>
    <name evidence="4" type="ORF">FNV43_RR10881</name>
</gene>
<keyword evidence="1" id="KW-0863">Zinc-finger</keyword>
<feature type="compositionally biased region" description="Polar residues" evidence="2">
    <location>
        <begin position="54"/>
        <end position="64"/>
    </location>
</feature>
<feature type="compositionally biased region" description="Basic and acidic residues" evidence="2">
    <location>
        <begin position="92"/>
        <end position="113"/>
    </location>
</feature>
<dbReference type="InterPro" id="IPR013087">
    <property type="entry name" value="Znf_C2H2_type"/>
</dbReference>
<dbReference type="GO" id="GO:0008270">
    <property type="term" value="F:zinc ion binding"/>
    <property type="evidence" value="ECO:0007669"/>
    <property type="project" value="UniProtKB-KW"/>
</dbReference>
<comment type="caution">
    <text evidence="4">The sequence shown here is derived from an EMBL/GenBank/DDBJ whole genome shotgun (WGS) entry which is preliminary data.</text>
</comment>
<evidence type="ECO:0000256" key="1">
    <source>
        <dbReference type="PROSITE-ProRule" id="PRU00042"/>
    </source>
</evidence>
<proteinExistence type="predicted"/>
<dbReference type="Proteomes" id="UP000796880">
    <property type="component" value="Unassembled WGS sequence"/>
</dbReference>
<feature type="region of interest" description="Disordered" evidence="2">
    <location>
        <begin position="132"/>
        <end position="157"/>
    </location>
</feature>
<name>A0A8K0H4R5_9ROSA</name>
<protein>
    <recommendedName>
        <fullName evidence="3">C2H2-type domain-containing protein</fullName>
    </recommendedName>
</protein>
<keyword evidence="1" id="KW-0862">Zinc</keyword>
<feature type="region of interest" description="Disordered" evidence="2">
    <location>
        <begin position="86"/>
        <end position="113"/>
    </location>
</feature>
<accession>A0A8K0H4R5</accession>
<dbReference type="EMBL" id="VOIH02000005">
    <property type="protein sequence ID" value="KAF3445705.1"/>
    <property type="molecule type" value="Genomic_DNA"/>
</dbReference>